<reference evidence="2" key="1">
    <citation type="submission" date="2011-05" db="EMBL/GenBank/DDBJ databases">
        <title>Insights into the evolution of the great apes provided by the gorilla genome.</title>
        <authorList>
            <person name="Scally A."/>
        </authorList>
    </citation>
    <scope>NUCLEOTIDE SEQUENCE [LARGE SCALE GENOMIC DNA]</scope>
</reference>
<reference evidence="1" key="3">
    <citation type="submission" date="2025-08" db="UniProtKB">
        <authorList>
            <consortium name="Ensembl"/>
        </authorList>
    </citation>
    <scope>IDENTIFICATION</scope>
</reference>
<dbReference type="EMBL" id="CABD030020808">
    <property type="status" value="NOT_ANNOTATED_CDS"/>
    <property type="molecule type" value="Genomic_DNA"/>
</dbReference>
<evidence type="ECO:0000313" key="1">
    <source>
        <dbReference type="Ensembl" id="ENSGGOP00000030755.1"/>
    </source>
</evidence>
<sequence>MAIKSIASRLRGSRRFLSGFVAGAVVGAAGAGLAALQFFRSQGAEGALTGKQPDDC</sequence>
<dbReference type="GeneTree" id="ENSGT00940000160677"/>
<gene>
    <name evidence="1" type="primary">EXOG</name>
</gene>
<reference evidence="1 2" key="2">
    <citation type="journal article" date="2012" name="Nature">
        <title>Insights into hominid evolution from the gorilla genome sequence.</title>
        <authorList>
            <person name="Scally A."/>
            <person name="Dutheil J.Y."/>
            <person name="Hillier L.W."/>
            <person name="Jordan G.E."/>
            <person name="Goodhead I."/>
            <person name="Herrero J."/>
            <person name="Hobolth A."/>
            <person name="Lappalainen T."/>
            <person name="Mailund T."/>
            <person name="Marques-Bonet T."/>
            <person name="McCarthy S."/>
            <person name="Montgomery S.H."/>
            <person name="Schwalie P.C."/>
            <person name="Tang Y.A."/>
            <person name="Ward M.C."/>
            <person name="Xue Y."/>
            <person name="Yngvadottir B."/>
            <person name="Alkan C."/>
            <person name="Andersen L.N."/>
            <person name="Ayub Q."/>
            <person name="Ball E.V."/>
            <person name="Beal K."/>
            <person name="Bradley B.J."/>
            <person name="Chen Y."/>
            <person name="Clee C.M."/>
            <person name="Fitzgerald S."/>
            <person name="Graves T.A."/>
            <person name="Gu Y."/>
            <person name="Heath P."/>
            <person name="Heger A."/>
            <person name="Karakoc E."/>
            <person name="Kolb-Kokocinski A."/>
            <person name="Laird G.K."/>
            <person name="Lunter G."/>
            <person name="Meader S."/>
            <person name="Mort M."/>
            <person name="Mullikin J.C."/>
            <person name="Munch K."/>
            <person name="O'Connor T.D."/>
            <person name="Phillips A.D."/>
            <person name="Prado-Martinez J."/>
            <person name="Rogers A.S."/>
            <person name="Sajjadian S."/>
            <person name="Schmidt D."/>
            <person name="Shaw K."/>
            <person name="Simpson J.T."/>
            <person name="Stenson P.D."/>
            <person name="Turner D.J."/>
            <person name="Vigilant L."/>
            <person name="Vilella A.J."/>
            <person name="Whitener W."/>
            <person name="Zhu B."/>
            <person name="Cooper D.N."/>
            <person name="de Jong P."/>
            <person name="Dermitzakis E.T."/>
            <person name="Eichler E.E."/>
            <person name="Flicek P."/>
            <person name="Goldman N."/>
            <person name="Mundy N.I."/>
            <person name="Ning Z."/>
            <person name="Odom D.T."/>
            <person name="Ponting C.P."/>
            <person name="Quail M.A."/>
            <person name="Ryder O.A."/>
            <person name="Searle S.M."/>
            <person name="Warren W.C."/>
            <person name="Wilson R.K."/>
            <person name="Schierup M.H."/>
            <person name="Rogers J."/>
            <person name="Tyler-Smith C."/>
            <person name="Durbin R."/>
        </authorList>
    </citation>
    <scope>NUCLEOTIDE SEQUENCE [LARGE SCALE GENOMIC DNA]</scope>
</reference>
<dbReference type="AlphaFoldDB" id="A0A2I2Y766"/>
<protein>
    <submittedName>
        <fullName evidence="1">Exo/endonuclease G</fullName>
    </submittedName>
</protein>
<organism evidence="1 2">
    <name type="scientific">Gorilla gorilla gorilla</name>
    <name type="common">Western lowland gorilla</name>
    <dbReference type="NCBI Taxonomy" id="9595"/>
    <lineage>
        <taxon>Eukaryota</taxon>
        <taxon>Metazoa</taxon>
        <taxon>Chordata</taxon>
        <taxon>Craniata</taxon>
        <taxon>Vertebrata</taxon>
        <taxon>Euteleostomi</taxon>
        <taxon>Mammalia</taxon>
        <taxon>Eutheria</taxon>
        <taxon>Euarchontoglires</taxon>
        <taxon>Primates</taxon>
        <taxon>Haplorrhini</taxon>
        <taxon>Catarrhini</taxon>
        <taxon>Hominidae</taxon>
        <taxon>Gorilla</taxon>
    </lineage>
</organism>
<accession>A0A2I2Y766</accession>
<keyword evidence="2" id="KW-1185">Reference proteome</keyword>
<dbReference type="Bgee" id="ENSGGOG00000010779">
    <property type="expression patterns" value="Expressed in heart and 6 other cell types or tissues"/>
</dbReference>
<proteinExistence type="predicted"/>
<reference evidence="1" key="4">
    <citation type="submission" date="2025-09" db="UniProtKB">
        <authorList>
            <consortium name="Ensembl"/>
        </authorList>
    </citation>
    <scope>IDENTIFICATION</scope>
</reference>
<dbReference type="Proteomes" id="UP000001519">
    <property type="component" value="Chromosome 3"/>
</dbReference>
<name>A0A2I2Y766_GORGO</name>
<dbReference type="Ensembl" id="ENSGGOT00000060071.1">
    <property type="protein sequence ID" value="ENSGGOP00000030755.1"/>
    <property type="gene ID" value="ENSGGOG00000010779.3"/>
</dbReference>
<evidence type="ECO:0000313" key="2">
    <source>
        <dbReference type="Proteomes" id="UP000001519"/>
    </source>
</evidence>